<organism evidence="1 2">
    <name type="scientific">Rhizobium loti</name>
    <name type="common">Mesorhizobium loti</name>
    <dbReference type="NCBI Taxonomy" id="381"/>
    <lineage>
        <taxon>Bacteria</taxon>
        <taxon>Pseudomonadati</taxon>
        <taxon>Pseudomonadota</taxon>
        <taxon>Alphaproteobacteria</taxon>
        <taxon>Hyphomicrobiales</taxon>
        <taxon>Phyllobacteriaceae</taxon>
        <taxon>Mesorhizobium</taxon>
    </lineage>
</organism>
<proteinExistence type="predicted"/>
<protein>
    <submittedName>
        <fullName evidence="1">Hemin receptor</fullName>
    </submittedName>
</protein>
<sequence>MPKRTLPPGIGPHNGRELELMLQGDKPMALFQAEPGMDTEDIGDADFEPFVKDGRILRFTTIDSGTSVEERRYCLPTEEWRCKLSLLISLMCRSGEAFDVFTSNDLARLEGTLLGYSKEEIETFVAHAASLKLLNSSMD</sequence>
<reference evidence="2" key="1">
    <citation type="submission" date="2016-06" db="EMBL/GenBank/DDBJ databases">
        <title>NZP2037 Pacbio-Illumina hybrid assembly.</title>
        <authorList>
            <person name="Ramsay J.P."/>
        </authorList>
    </citation>
    <scope>NUCLEOTIDE SEQUENCE [LARGE SCALE GENOMIC DNA]</scope>
    <source>
        <strain evidence="2">R7ANS::ICEMlSym2042</strain>
    </source>
</reference>
<comment type="caution">
    <text evidence="1">The sequence shown here is derived from an EMBL/GenBank/DDBJ whole genome shotgun (WGS) entry which is preliminary data.</text>
</comment>
<evidence type="ECO:0000313" key="2">
    <source>
        <dbReference type="Proteomes" id="UP000093748"/>
    </source>
</evidence>
<dbReference type="GeneID" id="66684608"/>
<accession>A0A1A5I8A0</accession>
<dbReference type="Proteomes" id="UP000093748">
    <property type="component" value="Unassembled WGS sequence"/>
</dbReference>
<gene>
    <name evidence="1" type="ORF">BAE39_11245</name>
</gene>
<name>A0A1A5I8A0_RHILI</name>
<dbReference type="OrthoDB" id="7355898at2"/>
<evidence type="ECO:0000313" key="1">
    <source>
        <dbReference type="EMBL" id="OBP76678.1"/>
    </source>
</evidence>
<dbReference type="EMBL" id="LZTJ01000012">
    <property type="protein sequence ID" value="OBP76678.1"/>
    <property type="molecule type" value="Genomic_DNA"/>
</dbReference>
<dbReference type="RefSeq" id="WP_032929851.1">
    <property type="nucleotide sequence ID" value="NZ_LZTH01000045.1"/>
</dbReference>
<dbReference type="AlphaFoldDB" id="A0A1A5I8A0"/>
<keyword evidence="1" id="KW-0675">Receptor</keyword>